<keyword evidence="2" id="KW-0539">Nucleus</keyword>
<dbReference type="GO" id="GO:0000228">
    <property type="term" value="C:nuclear chromosome"/>
    <property type="evidence" value="ECO:0007669"/>
    <property type="project" value="TreeGrafter"/>
</dbReference>
<evidence type="ECO:0000256" key="2">
    <source>
        <dbReference type="ARBA" id="ARBA00023242"/>
    </source>
</evidence>
<dbReference type="InterPro" id="IPR002815">
    <property type="entry name" value="Spo11/TopoVI_A"/>
</dbReference>
<dbReference type="SUPFAM" id="SSF56726">
    <property type="entry name" value="DNA topoisomerase IV, alpha subunit"/>
    <property type="match status" value="1"/>
</dbReference>
<evidence type="ECO:0000259" key="3">
    <source>
        <dbReference type="Pfam" id="PF21180"/>
    </source>
</evidence>
<dbReference type="PANTHER" id="PTHR10848:SF0">
    <property type="entry name" value="MEIOTIC RECOMBINATION PROTEIN SPO11"/>
    <property type="match status" value="1"/>
</dbReference>
<dbReference type="GO" id="GO:0042138">
    <property type="term" value="P:meiotic DNA double-strand break formation"/>
    <property type="evidence" value="ECO:0007669"/>
    <property type="project" value="InterPro"/>
</dbReference>
<accession>A0A9W8E4Z5</accession>
<dbReference type="EMBL" id="JANBPY010000034">
    <property type="protein sequence ID" value="KAJ1969671.1"/>
    <property type="molecule type" value="Genomic_DNA"/>
</dbReference>
<dbReference type="InterPro" id="IPR034136">
    <property type="entry name" value="TOPRIM_Topo6A/Spo11"/>
</dbReference>
<dbReference type="PRINTS" id="PR01551">
    <property type="entry name" value="SPO11HOMOLOG"/>
</dbReference>
<keyword evidence="5" id="KW-1185">Reference proteome</keyword>
<dbReference type="OrthoDB" id="521512at2759"/>
<dbReference type="InterPro" id="IPR036078">
    <property type="entry name" value="Spo11/TopoVI_A_sf"/>
</dbReference>
<organism evidence="4 5">
    <name type="scientific">Dispira parvispora</name>
    <dbReference type="NCBI Taxonomy" id="1520584"/>
    <lineage>
        <taxon>Eukaryota</taxon>
        <taxon>Fungi</taxon>
        <taxon>Fungi incertae sedis</taxon>
        <taxon>Zoopagomycota</taxon>
        <taxon>Kickxellomycotina</taxon>
        <taxon>Dimargaritomycetes</taxon>
        <taxon>Dimargaritales</taxon>
        <taxon>Dimargaritaceae</taxon>
        <taxon>Dispira</taxon>
    </lineage>
</organism>
<reference evidence="4" key="1">
    <citation type="submission" date="2022-07" db="EMBL/GenBank/DDBJ databases">
        <title>Phylogenomic reconstructions and comparative analyses of Kickxellomycotina fungi.</title>
        <authorList>
            <person name="Reynolds N.K."/>
            <person name="Stajich J.E."/>
            <person name="Barry K."/>
            <person name="Grigoriev I.V."/>
            <person name="Crous P."/>
            <person name="Smith M.E."/>
        </authorList>
    </citation>
    <scope>NUCLEOTIDE SEQUENCE</scope>
    <source>
        <strain evidence="4">RSA 1196</strain>
    </source>
</reference>
<dbReference type="GO" id="GO:0007131">
    <property type="term" value="P:reciprocal meiotic recombination"/>
    <property type="evidence" value="ECO:0007669"/>
    <property type="project" value="TreeGrafter"/>
</dbReference>
<evidence type="ECO:0000256" key="1">
    <source>
        <dbReference type="ARBA" id="ARBA00004123"/>
    </source>
</evidence>
<gene>
    <name evidence="4" type="primary">SPO11</name>
    <name evidence="4" type="ORF">IWQ62_000479</name>
</gene>
<dbReference type="GO" id="GO:0003677">
    <property type="term" value="F:DNA binding"/>
    <property type="evidence" value="ECO:0007669"/>
    <property type="project" value="InterPro"/>
</dbReference>
<dbReference type="PANTHER" id="PTHR10848">
    <property type="entry name" value="MEIOTIC RECOMBINATION PROTEIN SPO11"/>
    <property type="match status" value="1"/>
</dbReference>
<proteinExistence type="predicted"/>
<name>A0A9W8E4Z5_9FUNG</name>
<evidence type="ECO:0000313" key="5">
    <source>
        <dbReference type="Proteomes" id="UP001150925"/>
    </source>
</evidence>
<dbReference type="GO" id="GO:0000706">
    <property type="term" value="P:meiotic DNA double-strand break processing"/>
    <property type="evidence" value="ECO:0007669"/>
    <property type="project" value="TreeGrafter"/>
</dbReference>
<comment type="subcellular location">
    <subcellularLocation>
        <location evidence="1">Nucleus</location>
    </subcellularLocation>
</comment>
<dbReference type="Proteomes" id="UP001150925">
    <property type="component" value="Unassembled WGS sequence"/>
</dbReference>
<protein>
    <submittedName>
        <fullName evidence="4">Endodeoxyribonuclease</fullName>
    </submittedName>
</protein>
<evidence type="ECO:0000313" key="4">
    <source>
        <dbReference type="EMBL" id="KAJ1969671.1"/>
    </source>
</evidence>
<feature type="domain" description="Topoisomerase 6 subunit A/Spo11 TOPRIM" evidence="3">
    <location>
        <begin position="93"/>
        <end position="198"/>
    </location>
</feature>
<dbReference type="CDD" id="cd00223">
    <property type="entry name" value="TOPRIM_TopoIIB_SPO"/>
    <property type="match status" value="1"/>
</dbReference>
<dbReference type="AlphaFoldDB" id="A0A9W8E4Z5"/>
<dbReference type="Pfam" id="PF21180">
    <property type="entry name" value="TOP6A-Spo11_Toprim"/>
    <property type="match status" value="1"/>
</dbReference>
<sequence>MARLFTFHLYPSKESYLVSVLQELTVGGSGVDLGAEICEQVSIPKGMAYGALQHTRHGLLVRDYSSSDVQSDRLYWPIYEVGPEDVLHCAVQFILLVEKEATFHHLVASRFCDRHGPCLVVTGRGYPDVCTREFLHRLMNVTKPRGVPIVALTDGDPHGIEILCTYKFGSKALGFDSAQLAIPTLRWLGIHRYDIDRLVQDVICYTSKT</sequence>
<dbReference type="Gene3D" id="3.40.1360.10">
    <property type="match status" value="1"/>
</dbReference>
<dbReference type="PRINTS" id="PR01550">
    <property type="entry name" value="TOP6AFAMILY"/>
</dbReference>
<comment type="caution">
    <text evidence="4">The sequence shown here is derived from an EMBL/GenBank/DDBJ whole genome shotgun (WGS) entry which is preliminary data.</text>
</comment>
<dbReference type="InterPro" id="IPR013048">
    <property type="entry name" value="Meiotic_Spo11"/>
</dbReference>
<dbReference type="GO" id="GO:0003918">
    <property type="term" value="F:DNA topoisomerase type II (double strand cut, ATP-hydrolyzing) activity"/>
    <property type="evidence" value="ECO:0007669"/>
    <property type="project" value="InterPro"/>
</dbReference>